<dbReference type="OrthoDB" id="5287072at2759"/>
<proteinExistence type="predicted"/>
<name>A0A0C3H0N0_OIDMZ</name>
<dbReference type="Proteomes" id="UP000054321">
    <property type="component" value="Unassembled WGS sequence"/>
</dbReference>
<protein>
    <recommendedName>
        <fullName evidence="1">N,N-dimethylformamidase beta subunit-like C-terminal domain-containing protein</fullName>
    </recommendedName>
</protein>
<reference evidence="3" key="2">
    <citation type="submission" date="2015-01" db="EMBL/GenBank/DDBJ databases">
        <title>Evolutionary Origins and Diversification of the Mycorrhizal Mutualists.</title>
        <authorList>
            <consortium name="DOE Joint Genome Institute"/>
            <consortium name="Mycorrhizal Genomics Consortium"/>
            <person name="Kohler A."/>
            <person name="Kuo A."/>
            <person name="Nagy L.G."/>
            <person name="Floudas D."/>
            <person name="Copeland A."/>
            <person name="Barry K.W."/>
            <person name="Cichocki N."/>
            <person name="Veneault-Fourrey C."/>
            <person name="LaButti K."/>
            <person name="Lindquist E.A."/>
            <person name="Lipzen A."/>
            <person name="Lundell T."/>
            <person name="Morin E."/>
            <person name="Murat C."/>
            <person name="Riley R."/>
            <person name="Ohm R."/>
            <person name="Sun H."/>
            <person name="Tunlid A."/>
            <person name="Henrissat B."/>
            <person name="Grigoriev I.V."/>
            <person name="Hibbett D.S."/>
            <person name="Martin F."/>
        </authorList>
    </citation>
    <scope>NUCLEOTIDE SEQUENCE [LARGE SCALE GENOMIC DNA]</scope>
    <source>
        <strain evidence="3">Zn</strain>
    </source>
</reference>
<dbReference type="InParanoid" id="A0A0C3H0N0"/>
<accession>A0A0C3H0N0</accession>
<dbReference type="HOGENOM" id="CLU_013754_0_0_1"/>
<dbReference type="STRING" id="913774.A0A0C3H0N0"/>
<reference evidence="2 3" key="1">
    <citation type="submission" date="2014-04" db="EMBL/GenBank/DDBJ databases">
        <authorList>
            <consortium name="DOE Joint Genome Institute"/>
            <person name="Kuo A."/>
            <person name="Martino E."/>
            <person name="Perotto S."/>
            <person name="Kohler A."/>
            <person name="Nagy L.G."/>
            <person name="Floudas D."/>
            <person name="Copeland A."/>
            <person name="Barry K.W."/>
            <person name="Cichocki N."/>
            <person name="Veneault-Fourrey C."/>
            <person name="LaButti K."/>
            <person name="Lindquist E.A."/>
            <person name="Lipzen A."/>
            <person name="Lundell T."/>
            <person name="Morin E."/>
            <person name="Murat C."/>
            <person name="Sun H."/>
            <person name="Tunlid A."/>
            <person name="Henrissat B."/>
            <person name="Grigoriev I.V."/>
            <person name="Hibbett D.S."/>
            <person name="Martin F."/>
            <person name="Nordberg H.P."/>
            <person name="Cantor M.N."/>
            <person name="Hua S.X."/>
        </authorList>
    </citation>
    <scope>NUCLEOTIDE SEQUENCE [LARGE SCALE GENOMIC DNA]</scope>
    <source>
        <strain evidence="2 3">Zn</strain>
    </source>
</reference>
<sequence length="742" mass="81470">MDTPPDGYPVEIIGYVEPWIASPGSTINIKVSSTEPELKYHVVRLIHGPQGADTSGMRQEVITRTPHGKFTGRYQVAHPGSYAAIAERDYQVKSAGLEFTLYFQSHLPQAKHVQAIVSTLDASAKTGYAVVLTAVGAVEFWIGTGTAVEVISTGFKAALKRWIELRFTIQGIVFNYDIRPMPCFTDIPEPPSKGSRDLSHEADVSKPCILMFAATLARSPNEASLIATNFFNGRVDRPTMKSACSDGSVLAQWDFSRNMTSNNIVDVSGNGTGAEGQLINAPTRAVTGHDWDGMESDWTKAKHGYGAIHFHEDDLDDAAWETDFSINLAENLRSGVYAVEIESVNGEVRDTVPFYVHPTKTTSEELGAKVAYIISTITYLAYANEHVFDRTHLKDVVSSTWTAIPDKHAEKTVRRKDVGLSCYDIHNDRSGVIHSTAKRPILNMRPDYISWNFHRPRGLSADLLMLEFLERSGIPYDVVCDHDLHNYGKLGISRYGTIITGSHPEYHTVESLSAYADFIKAGGNVMYLGGNGFYWSCAIPYESSHRVEIRRGGEGIRSFTCPGGDRIFSSNGQSGLLWRSRGLSSNYLFGVGCCGEGPGPGVPYKRTDASKDAALAWMFEGISEDELLGEHGFGGGASGDEIDKCDYKIGSPYNTIVVATSTGHPDTFGMFPEDIVFPFQNVLGTQTGEVRSDVTYYESSGGGAVFSVGSINWFCSLGWNHFQNNIARLTGNVLKEFVRRHK</sequence>
<dbReference type="EMBL" id="KN832883">
    <property type="protein sequence ID" value="KIM96944.1"/>
    <property type="molecule type" value="Genomic_DNA"/>
</dbReference>
<evidence type="ECO:0000313" key="3">
    <source>
        <dbReference type="Proteomes" id="UP000054321"/>
    </source>
</evidence>
<dbReference type="InterPro" id="IPR046540">
    <property type="entry name" value="DMFA2_C"/>
</dbReference>
<evidence type="ECO:0000259" key="1">
    <source>
        <dbReference type="Pfam" id="PF20254"/>
    </source>
</evidence>
<dbReference type="AlphaFoldDB" id="A0A0C3H0N0"/>
<organism evidence="2 3">
    <name type="scientific">Oidiodendron maius (strain Zn)</name>
    <dbReference type="NCBI Taxonomy" id="913774"/>
    <lineage>
        <taxon>Eukaryota</taxon>
        <taxon>Fungi</taxon>
        <taxon>Dikarya</taxon>
        <taxon>Ascomycota</taxon>
        <taxon>Pezizomycotina</taxon>
        <taxon>Leotiomycetes</taxon>
        <taxon>Leotiomycetes incertae sedis</taxon>
        <taxon>Myxotrichaceae</taxon>
        <taxon>Oidiodendron</taxon>
    </lineage>
</organism>
<gene>
    <name evidence="2" type="ORF">OIDMADRAFT_131601</name>
</gene>
<evidence type="ECO:0000313" key="2">
    <source>
        <dbReference type="EMBL" id="KIM96944.1"/>
    </source>
</evidence>
<feature type="domain" description="N,N-dimethylformamidase beta subunit-like C-terminal" evidence="1">
    <location>
        <begin position="283"/>
        <end position="723"/>
    </location>
</feature>
<keyword evidence="3" id="KW-1185">Reference proteome</keyword>
<dbReference type="Pfam" id="PF20254">
    <property type="entry name" value="DMFA2_C"/>
    <property type="match status" value="1"/>
</dbReference>